<dbReference type="SUPFAM" id="SSF53756">
    <property type="entry name" value="UDP-Glycosyltransferase/glycogen phosphorylase"/>
    <property type="match status" value="1"/>
</dbReference>
<proteinExistence type="predicted"/>
<evidence type="ECO:0000256" key="1">
    <source>
        <dbReference type="ARBA" id="ARBA00022679"/>
    </source>
</evidence>
<keyword evidence="4" id="KW-1185">Reference proteome</keyword>
<dbReference type="GO" id="GO:0016757">
    <property type="term" value="F:glycosyltransferase activity"/>
    <property type="evidence" value="ECO:0007669"/>
    <property type="project" value="TreeGrafter"/>
</dbReference>
<dbReference type="Proteomes" id="UP000184334">
    <property type="component" value="Unassembled WGS sequence"/>
</dbReference>
<dbReference type="AlphaFoldDB" id="A0A1M4Y3B0"/>
<dbReference type="Gene3D" id="3.40.50.2000">
    <property type="entry name" value="Glycogen Phosphorylase B"/>
    <property type="match status" value="1"/>
</dbReference>
<gene>
    <name evidence="3" type="ORF">SAMN02745164_01583</name>
</gene>
<dbReference type="GO" id="GO:0009103">
    <property type="term" value="P:lipopolysaccharide biosynthetic process"/>
    <property type="evidence" value="ECO:0007669"/>
    <property type="project" value="TreeGrafter"/>
</dbReference>
<dbReference type="OrthoDB" id="9813214at2"/>
<dbReference type="InterPro" id="IPR028098">
    <property type="entry name" value="Glyco_trans_4-like_N"/>
</dbReference>
<sequence length="362" mass="43409">MIILIIGYMHPKYDKRVFRTVKSLSKNNKIIYQYITEKNEERYIKDNIEYIPIKYKINVKNRMNELVNRRKLDKKILKIIQAYDYDILYMHHFLASLPITPFKIAKKRHKKIIYDFHEHHPENFLENLTGIMKNIKLKIMNKIVKKQIFYSDKLIFVSDEIRDNILSTLKIKKNYLILKNYSDINYISKEKKKEVSFVGKSNRNLDKEKKVLKKIIKYGFSFKIIGVDSEYFKDIPHEYTSFLPYKKMIEELSKSSFSLISYSPLVDKQNKNYLFSLPNKYYDSIAAETPVIVKNTFISMAKEVEKLKIGVVINPKNVDESVEKILEAYNNYDELLNNIRKHKEKFIWTEDKEEKFIEFIIN</sequence>
<feature type="domain" description="Glycosyltransferase subfamily 4-like N-terminal" evidence="2">
    <location>
        <begin position="71"/>
        <end position="173"/>
    </location>
</feature>
<organism evidence="3 4">
    <name type="scientific">Marinitoga hydrogenitolerans (strain DSM 16785 / JCM 12826 / AT1271)</name>
    <dbReference type="NCBI Taxonomy" id="1122195"/>
    <lineage>
        <taxon>Bacteria</taxon>
        <taxon>Thermotogati</taxon>
        <taxon>Thermotogota</taxon>
        <taxon>Thermotogae</taxon>
        <taxon>Petrotogales</taxon>
        <taxon>Petrotogaceae</taxon>
        <taxon>Marinitoga</taxon>
    </lineage>
</organism>
<protein>
    <submittedName>
        <fullName evidence="3">Glycosyl transferases group 1</fullName>
    </submittedName>
</protein>
<dbReference type="EMBL" id="FQUI01000027">
    <property type="protein sequence ID" value="SHF00241.1"/>
    <property type="molecule type" value="Genomic_DNA"/>
</dbReference>
<evidence type="ECO:0000313" key="3">
    <source>
        <dbReference type="EMBL" id="SHF00241.1"/>
    </source>
</evidence>
<dbReference type="PANTHER" id="PTHR46401:SF2">
    <property type="entry name" value="GLYCOSYLTRANSFERASE WBBK-RELATED"/>
    <property type="match status" value="1"/>
</dbReference>
<evidence type="ECO:0000313" key="4">
    <source>
        <dbReference type="Proteomes" id="UP000184334"/>
    </source>
</evidence>
<dbReference type="RefSeq" id="WP_072865196.1">
    <property type="nucleotide sequence ID" value="NZ_FQUI01000027.1"/>
</dbReference>
<dbReference type="Pfam" id="PF13439">
    <property type="entry name" value="Glyco_transf_4"/>
    <property type="match status" value="1"/>
</dbReference>
<accession>A0A1M4Y3B0</accession>
<dbReference type="PANTHER" id="PTHR46401">
    <property type="entry name" value="GLYCOSYLTRANSFERASE WBBK-RELATED"/>
    <property type="match status" value="1"/>
</dbReference>
<comment type="caution">
    <text evidence="3">The sequence shown here is derived from an EMBL/GenBank/DDBJ whole genome shotgun (WGS) entry which is preliminary data.</text>
</comment>
<name>A0A1M4Y3B0_MARH1</name>
<keyword evidence="1 3" id="KW-0808">Transferase</keyword>
<dbReference type="STRING" id="1122195.SAMN02745164_01583"/>
<reference evidence="3" key="1">
    <citation type="submission" date="2016-11" db="EMBL/GenBank/DDBJ databases">
        <authorList>
            <person name="Varghese N."/>
            <person name="Submissions S."/>
        </authorList>
    </citation>
    <scope>NUCLEOTIDE SEQUENCE [LARGE SCALE GENOMIC DNA]</scope>
    <source>
        <strain evidence="3">DSM 16785</strain>
    </source>
</reference>
<evidence type="ECO:0000259" key="2">
    <source>
        <dbReference type="Pfam" id="PF13439"/>
    </source>
</evidence>